<dbReference type="InterPro" id="IPR043128">
    <property type="entry name" value="Rev_trsase/Diguanyl_cyclase"/>
</dbReference>
<evidence type="ECO:0000256" key="3">
    <source>
        <dbReference type="ARBA" id="ARBA00022695"/>
    </source>
</evidence>
<reference evidence="12" key="1">
    <citation type="journal article" date="2019" name="Int. J. Syst. Evol. Microbiol.">
        <title>The Global Catalogue of Microorganisms (GCM) 10K type strain sequencing project: providing services to taxonomists for standard genome sequencing and annotation.</title>
        <authorList>
            <consortium name="The Broad Institute Genomics Platform"/>
            <consortium name="The Broad Institute Genome Sequencing Center for Infectious Disease"/>
            <person name="Wu L."/>
            <person name="Ma J."/>
        </authorList>
    </citation>
    <scope>NUCLEOTIDE SEQUENCE [LARGE SCALE GENOMIC DNA]</scope>
    <source>
        <strain evidence="12">CGMCC 1.3240</strain>
    </source>
</reference>
<dbReference type="RefSeq" id="WP_379187991.1">
    <property type="nucleotide sequence ID" value="NZ_JBHSOW010000036.1"/>
</dbReference>
<keyword evidence="4" id="KW-0479">Metal-binding</keyword>
<sequence length="340" mass="40171">MIKRILQNIEISDLSVEDKKSLINYAETLYFKRCPVIFDTNQVMMLFELQNEDMEKFVLENTNNYFVKKSNGELREIWKPNYKLKMIQKWILKNILNEIEVSEYAHGFVKRKSILTNAETHQYKEPSWVFSMDIKDFFPSIQYFEIEKIFLEIGYSIEVSKAISLLTSVHGRLVQGFPTSPMLSNLYLRDIDEEFQQIASQNHVRYSRYADDITFSGIQKKGYLVLVKKIKEIVTTVLRKHNFVINDAKTRLMKDKHTKIVTGLVVTPEGVKIPQKYIRKLNKEIYYCRKFGVNEHLKYHGLITIANYKGYLIGLARFIYMVNPNKGAEFIREIKKLNWD</sequence>
<dbReference type="InterPro" id="IPR051083">
    <property type="entry name" value="GrpII_Intron_Splice-Mob/Def"/>
</dbReference>
<dbReference type="Pfam" id="PF00078">
    <property type="entry name" value="RVT_1"/>
    <property type="match status" value="1"/>
</dbReference>
<dbReference type="EMBL" id="JBHSOW010000036">
    <property type="protein sequence ID" value="MFC5649465.1"/>
    <property type="molecule type" value="Genomic_DNA"/>
</dbReference>
<dbReference type="GO" id="GO:0003964">
    <property type="term" value="F:RNA-directed DNA polymerase activity"/>
    <property type="evidence" value="ECO:0007669"/>
    <property type="project" value="UniProtKB-KW"/>
</dbReference>
<dbReference type="SUPFAM" id="SSF56672">
    <property type="entry name" value="DNA/RNA polymerases"/>
    <property type="match status" value="1"/>
</dbReference>
<gene>
    <name evidence="11" type="ORF">ACFPYJ_10030</name>
</gene>
<dbReference type="PROSITE" id="PS50878">
    <property type="entry name" value="RT_POL"/>
    <property type="match status" value="1"/>
</dbReference>
<comment type="catalytic activity">
    <reaction evidence="9">
        <text>DNA(n) + a 2'-deoxyribonucleoside 5'-triphosphate = DNA(n+1) + diphosphate</text>
        <dbReference type="Rhea" id="RHEA:22508"/>
        <dbReference type="Rhea" id="RHEA-COMP:17339"/>
        <dbReference type="Rhea" id="RHEA-COMP:17340"/>
        <dbReference type="ChEBI" id="CHEBI:33019"/>
        <dbReference type="ChEBI" id="CHEBI:61560"/>
        <dbReference type="ChEBI" id="CHEBI:173112"/>
        <dbReference type="EC" id="2.7.7.49"/>
    </reaction>
</comment>
<feature type="domain" description="Reverse transcriptase" evidence="10">
    <location>
        <begin position="48"/>
        <end position="266"/>
    </location>
</feature>
<dbReference type="Gene3D" id="3.30.70.270">
    <property type="match status" value="1"/>
</dbReference>
<keyword evidence="12" id="KW-1185">Reference proteome</keyword>
<keyword evidence="7" id="KW-0051">Antiviral defense</keyword>
<dbReference type="PANTHER" id="PTHR34047:SF7">
    <property type="entry name" value="RNA-DIRECTED DNA POLYMERASE"/>
    <property type="match status" value="1"/>
</dbReference>
<dbReference type="CDD" id="cd03487">
    <property type="entry name" value="RT_Bac_retron_II"/>
    <property type="match status" value="1"/>
</dbReference>
<comment type="caution">
    <text evidence="11">The sequence shown here is derived from an EMBL/GenBank/DDBJ whole genome shotgun (WGS) entry which is preliminary data.</text>
</comment>
<comment type="similarity">
    <text evidence="8">Belongs to the bacterial reverse transcriptase family.</text>
</comment>
<evidence type="ECO:0000256" key="8">
    <source>
        <dbReference type="ARBA" id="ARBA00034120"/>
    </source>
</evidence>
<evidence type="ECO:0000256" key="2">
    <source>
        <dbReference type="ARBA" id="ARBA00022679"/>
    </source>
</evidence>
<evidence type="ECO:0000313" key="12">
    <source>
        <dbReference type="Proteomes" id="UP001596047"/>
    </source>
</evidence>
<dbReference type="Proteomes" id="UP001596047">
    <property type="component" value="Unassembled WGS sequence"/>
</dbReference>
<evidence type="ECO:0000256" key="7">
    <source>
        <dbReference type="ARBA" id="ARBA00023118"/>
    </source>
</evidence>
<dbReference type="InterPro" id="IPR000477">
    <property type="entry name" value="RT_dom"/>
</dbReference>
<evidence type="ECO:0000256" key="6">
    <source>
        <dbReference type="ARBA" id="ARBA00022918"/>
    </source>
</evidence>
<dbReference type="InterPro" id="IPR000123">
    <property type="entry name" value="Reverse_transcriptase_msDNA"/>
</dbReference>
<keyword evidence="6 11" id="KW-0695">RNA-directed DNA polymerase</keyword>
<proteinExistence type="inferred from homology"/>
<dbReference type="InterPro" id="IPR043502">
    <property type="entry name" value="DNA/RNA_pol_sf"/>
</dbReference>
<evidence type="ECO:0000256" key="4">
    <source>
        <dbReference type="ARBA" id="ARBA00022723"/>
    </source>
</evidence>
<dbReference type="PRINTS" id="PR00866">
    <property type="entry name" value="RNADNAPOLMS"/>
</dbReference>
<keyword evidence="5" id="KW-0460">Magnesium</keyword>
<evidence type="ECO:0000256" key="9">
    <source>
        <dbReference type="ARBA" id="ARBA00048173"/>
    </source>
</evidence>
<evidence type="ECO:0000259" key="10">
    <source>
        <dbReference type="PROSITE" id="PS50878"/>
    </source>
</evidence>
<keyword evidence="2 11" id="KW-0808">Transferase</keyword>
<evidence type="ECO:0000256" key="1">
    <source>
        <dbReference type="ARBA" id="ARBA00012493"/>
    </source>
</evidence>
<evidence type="ECO:0000256" key="5">
    <source>
        <dbReference type="ARBA" id="ARBA00022842"/>
    </source>
</evidence>
<organism evidence="11 12">
    <name type="scientific">Paenibacillus solisilvae</name>
    <dbReference type="NCBI Taxonomy" id="2486751"/>
    <lineage>
        <taxon>Bacteria</taxon>
        <taxon>Bacillati</taxon>
        <taxon>Bacillota</taxon>
        <taxon>Bacilli</taxon>
        <taxon>Bacillales</taxon>
        <taxon>Paenibacillaceae</taxon>
        <taxon>Paenibacillus</taxon>
    </lineage>
</organism>
<accession>A0ABW0VZ53</accession>
<keyword evidence="3 11" id="KW-0548">Nucleotidyltransferase</keyword>
<evidence type="ECO:0000313" key="11">
    <source>
        <dbReference type="EMBL" id="MFC5649465.1"/>
    </source>
</evidence>
<dbReference type="PANTHER" id="PTHR34047">
    <property type="entry name" value="NUCLEAR INTRON MATURASE 1, MITOCHONDRIAL-RELATED"/>
    <property type="match status" value="1"/>
</dbReference>
<dbReference type="EC" id="2.7.7.49" evidence="1"/>
<protein>
    <recommendedName>
        <fullName evidence="1">RNA-directed DNA polymerase</fullName>
        <ecNumber evidence="1">2.7.7.49</ecNumber>
    </recommendedName>
</protein>
<name>A0ABW0VZ53_9BACL</name>